<dbReference type="AlphaFoldDB" id="B8HCH7"/>
<dbReference type="InterPro" id="IPR050297">
    <property type="entry name" value="LipidA_mod_glycosyltrf_83"/>
</dbReference>
<evidence type="ECO:0000259" key="9">
    <source>
        <dbReference type="Pfam" id="PF13231"/>
    </source>
</evidence>
<feature type="transmembrane region" description="Helical" evidence="8">
    <location>
        <begin position="158"/>
        <end position="174"/>
    </location>
</feature>
<evidence type="ECO:0000259" key="10">
    <source>
        <dbReference type="Pfam" id="PF24878"/>
    </source>
</evidence>
<dbReference type="KEGG" id="ach:Achl_2628"/>
<dbReference type="Pfam" id="PF24878">
    <property type="entry name" value="YkcB_C"/>
    <property type="match status" value="1"/>
</dbReference>
<dbReference type="RefSeq" id="WP_015937802.1">
    <property type="nucleotide sequence ID" value="NC_011886.1"/>
</dbReference>
<evidence type="ECO:0000256" key="5">
    <source>
        <dbReference type="ARBA" id="ARBA00022692"/>
    </source>
</evidence>
<protein>
    <submittedName>
        <fullName evidence="11">Glycosyl transferase family 39</fullName>
    </submittedName>
</protein>
<feature type="transmembrane region" description="Helical" evidence="8">
    <location>
        <begin position="425"/>
        <end position="445"/>
    </location>
</feature>
<evidence type="ECO:0000256" key="1">
    <source>
        <dbReference type="ARBA" id="ARBA00004651"/>
    </source>
</evidence>
<gene>
    <name evidence="11" type="ordered locus">Achl_2628</name>
</gene>
<feature type="transmembrane region" description="Helical" evidence="8">
    <location>
        <begin position="316"/>
        <end position="334"/>
    </location>
</feature>
<keyword evidence="12" id="KW-1185">Reference proteome</keyword>
<feature type="transmembrane region" description="Helical" evidence="8">
    <location>
        <begin position="346"/>
        <end position="365"/>
    </location>
</feature>
<dbReference type="eggNOG" id="COG1807">
    <property type="taxonomic scope" value="Bacteria"/>
</dbReference>
<dbReference type="Pfam" id="PF13231">
    <property type="entry name" value="PMT_2"/>
    <property type="match status" value="1"/>
</dbReference>
<keyword evidence="5 8" id="KW-0812">Transmembrane</keyword>
<dbReference type="HOGENOM" id="CLU_007261_1_0_11"/>
<comment type="subcellular location">
    <subcellularLocation>
        <location evidence="1">Cell membrane</location>
        <topology evidence="1">Multi-pass membrane protein</topology>
    </subcellularLocation>
</comment>
<feature type="transmembrane region" description="Helical" evidence="8">
    <location>
        <begin position="100"/>
        <end position="121"/>
    </location>
</feature>
<dbReference type="EMBL" id="CP001341">
    <property type="protein sequence ID" value="ACL40593.1"/>
    <property type="molecule type" value="Genomic_DNA"/>
</dbReference>
<dbReference type="InterPro" id="IPR038731">
    <property type="entry name" value="RgtA/B/C-like"/>
</dbReference>
<proteinExistence type="predicted"/>
<evidence type="ECO:0000256" key="6">
    <source>
        <dbReference type="ARBA" id="ARBA00022989"/>
    </source>
</evidence>
<evidence type="ECO:0000313" key="12">
    <source>
        <dbReference type="Proteomes" id="UP000002505"/>
    </source>
</evidence>
<feature type="transmembrane region" description="Helical" evidence="8">
    <location>
        <begin position="226"/>
        <end position="244"/>
    </location>
</feature>
<name>B8HCH7_PSECP</name>
<dbReference type="GO" id="GO:0005886">
    <property type="term" value="C:plasma membrane"/>
    <property type="evidence" value="ECO:0007669"/>
    <property type="project" value="UniProtKB-SubCell"/>
</dbReference>
<dbReference type="PANTHER" id="PTHR33908:SF3">
    <property type="entry name" value="UNDECAPRENYL PHOSPHATE-ALPHA-4-AMINO-4-DEOXY-L-ARABINOSE ARABINOSYL TRANSFERASE"/>
    <property type="match status" value="1"/>
</dbReference>
<keyword evidence="4 11" id="KW-0808">Transferase</keyword>
<dbReference type="InterPro" id="IPR056785">
    <property type="entry name" value="YkcA/B-like_C"/>
</dbReference>
<keyword evidence="3" id="KW-0328">Glycosyltransferase</keyword>
<sequence length="629" mass="68185">MTATHAVESPTFDSQRDSAKSSQWEKAGLAVLLLGTAVSFLWGLDQNGWANPYYSAAAQAGSHDWKAFFYGSLDGGNLITIDKPPLSIWIMSLSVRIFGLNTWALLVPQALMGVATTWLIYKIIRRSNPAGPALFGGLIYATTPVVVLMSRYNNPEPLMGLLTVAAVYFVVRAIEDNHWHWYLLGGSALGLAFMAKQIQAFLPLPALVVAIVFFGAGTLVSRLVRLLGSLAALVLSGGWWFAIVELTPPAIRPYVGGSATNSILELTLDYNGLARFLRFAADPQTGKPMAMPSGNSSSAYDGGMGRLFNANFAPEGAWLLFTALLCALSLALLWHQLQWSERKKALVSLSVLWLVTCFLVLSFMGTMTHTYYMFSLAAPVALCVPLGLLLLWTQRRRFVPRIIGAVLVAGTGYVGIRIYEYSDEWGAWPVVFTSVSCLCVAGWLFAKNRVSLLLTLFLLAASMVAGPVSTDAFTLGKPHEGTNPLSGPVGKNRDSLSAHLESARTSSPPIARHLGFGIEPSTEVTELLRNSPPATWAAATYTAQNAAQFQLASGRPVIAIGGWLGTDPAPTFDQFKSLVGQGRIAYFIWQQPVLDNVPLGADALAITDWVKTRFKGETVDDVTVFDLRR</sequence>
<dbReference type="GO" id="GO:0010041">
    <property type="term" value="P:response to iron(III) ion"/>
    <property type="evidence" value="ECO:0007669"/>
    <property type="project" value="TreeGrafter"/>
</dbReference>
<feature type="domain" description="Glycosyltransferase RgtA/B/C/D-like" evidence="9">
    <location>
        <begin position="82"/>
        <end position="235"/>
    </location>
</feature>
<dbReference type="PANTHER" id="PTHR33908">
    <property type="entry name" value="MANNOSYLTRANSFERASE YKCB-RELATED"/>
    <property type="match status" value="1"/>
</dbReference>
<reference evidence="11" key="1">
    <citation type="submission" date="2009-01" db="EMBL/GenBank/DDBJ databases">
        <title>Complete sequence of chromosome of Arthrobacter chlorophenolicus A6.</title>
        <authorList>
            <consortium name="US DOE Joint Genome Institute"/>
            <person name="Lucas S."/>
            <person name="Copeland A."/>
            <person name="Lapidus A."/>
            <person name="Glavina del Rio T."/>
            <person name="Tice H."/>
            <person name="Bruce D."/>
            <person name="Goodwin L."/>
            <person name="Pitluck S."/>
            <person name="Goltsman E."/>
            <person name="Clum A."/>
            <person name="Larimer F."/>
            <person name="Land M."/>
            <person name="Hauser L."/>
            <person name="Kyrpides N."/>
            <person name="Mikhailova N."/>
            <person name="Jansson J."/>
            <person name="Richardson P."/>
        </authorList>
    </citation>
    <scope>NUCLEOTIDE SEQUENCE [LARGE SCALE GENOMIC DNA]</scope>
    <source>
        <strain evidence="11">A6</strain>
    </source>
</reference>
<dbReference type="GO" id="GO:0016763">
    <property type="term" value="F:pentosyltransferase activity"/>
    <property type="evidence" value="ECO:0007669"/>
    <property type="project" value="TreeGrafter"/>
</dbReference>
<evidence type="ECO:0000256" key="4">
    <source>
        <dbReference type="ARBA" id="ARBA00022679"/>
    </source>
</evidence>
<dbReference type="STRING" id="452863.Achl_2628"/>
<dbReference type="GO" id="GO:0009103">
    <property type="term" value="P:lipopolysaccharide biosynthetic process"/>
    <property type="evidence" value="ECO:0007669"/>
    <property type="project" value="UniProtKB-ARBA"/>
</dbReference>
<organism evidence="11 12">
    <name type="scientific">Pseudarthrobacter chlorophenolicus (strain ATCC 700700 / DSM 12829 / CIP 107037 / JCM 12360 / KCTC 9906 / NCIMB 13794 / A6)</name>
    <name type="common">Arthrobacter chlorophenolicus</name>
    <dbReference type="NCBI Taxonomy" id="452863"/>
    <lineage>
        <taxon>Bacteria</taxon>
        <taxon>Bacillati</taxon>
        <taxon>Actinomycetota</taxon>
        <taxon>Actinomycetes</taxon>
        <taxon>Micrococcales</taxon>
        <taxon>Micrococcaceae</taxon>
        <taxon>Pseudarthrobacter</taxon>
    </lineage>
</organism>
<evidence type="ECO:0000256" key="7">
    <source>
        <dbReference type="ARBA" id="ARBA00023136"/>
    </source>
</evidence>
<feature type="domain" description="Putative mannosyltransferase YkcA/B-like C-terminal" evidence="10">
    <location>
        <begin position="527"/>
        <end position="612"/>
    </location>
</feature>
<keyword evidence="6 8" id="KW-1133">Transmembrane helix</keyword>
<evidence type="ECO:0000256" key="2">
    <source>
        <dbReference type="ARBA" id="ARBA00022475"/>
    </source>
</evidence>
<feature type="transmembrane region" description="Helical" evidence="8">
    <location>
        <begin position="201"/>
        <end position="219"/>
    </location>
</feature>
<feature type="transmembrane region" description="Helical" evidence="8">
    <location>
        <begin position="398"/>
        <end position="419"/>
    </location>
</feature>
<feature type="transmembrane region" description="Helical" evidence="8">
    <location>
        <begin position="452"/>
        <end position="469"/>
    </location>
</feature>
<feature type="transmembrane region" description="Helical" evidence="8">
    <location>
        <begin position="371"/>
        <end position="391"/>
    </location>
</feature>
<keyword evidence="2" id="KW-1003">Cell membrane</keyword>
<keyword evidence="7 8" id="KW-0472">Membrane</keyword>
<dbReference type="Proteomes" id="UP000002505">
    <property type="component" value="Chromosome"/>
</dbReference>
<accession>B8HCH7</accession>
<evidence type="ECO:0000313" key="11">
    <source>
        <dbReference type="EMBL" id="ACL40593.1"/>
    </source>
</evidence>
<feature type="transmembrane region" description="Helical" evidence="8">
    <location>
        <begin position="27"/>
        <end position="44"/>
    </location>
</feature>
<evidence type="ECO:0000256" key="3">
    <source>
        <dbReference type="ARBA" id="ARBA00022676"/>
    </source>
</evidence>
<evidence type="ECO:0000256" key="8">
    <source>
        <dbReference type="SAM" id="Phobius"/>
    </source>
</evidence>
<feature type="transmembrane region" description="Helical" evidence="8">
    <location>
        <begin position="133"/>
        <end position="152"/>
    </location>
</feature>